<feature type="domain" description="Glycoside hydrolase family 3 N-terminal" evidence="6">
    <location>
        <begin position="42"/>
        <end position="360"/>
    </location>
</feature>
<dbReference type="PROSITE" id="PS00775">
    <property type="entry name" value="GLYCOSYL_HYDROL_F3"/>
    <property type="match status" value="1"/>
</dbReference>
<dbReference type="InterPro" id="IPR017853">
    <property type="entry name" value="GH"/>
</dbReference>
<dbReference type="InterPro" id="IPR050226">
    <property type="entry name" value="NagZ_Beta-hexosaminidase"/>
</dbReference>
<dbReference type="InterPro" id="IPR019800">
    <property type="entry name" value="Glyco_hydro_3_AS"/>
</dbReference>
<keyword evidence="4" id="KW-0378">Hydrolase</keyword>
<dbReference type="Gene3D" id="3.20.20.300">
    <property type="entry name" value="Glycoside hydrolase, family 3, N-terminal domain"/>
    <property type="match status" value="1"/>
</dbReference>
<dbReference type="PANTHER" id="PTHR30480:SF13">
    <property type="entry name" value="BETA-HEXOSAMINIDASE"/>
    <property type="match status" value="1"/>
</dbReference>
<dbReference type="GO" id="GO:0005975">
    <property type="term" value="P:carbohydrate metabolic process"/>
    <property type="evidence" value="ECO:0007669"/>
    <property type="project" value="InterPro"/>
</dbReference>
<feature type="non-terminal residue" evidence="7">
    <location>
        <position position="370"/>
    </location>
</feature>
<comment type="similarity">
    <text evidence="2">Belongs to the glycosyl hydrolase 3 family.</text>
</comment>
<proteinExistence type="inferred from homology"/>
<dbReference type="PRINTS" id="PR00133">
    <property type="entry name" value="GLHYDRLASE3"/>
</dbReference>
<dbReference type="InterPro" id="IPR001764">
    <property type="entry name" value="Glyco_hydro_3_N"/>
</dbReference>
<sequence>MDLKLYRSVQLSLLLFLLLTLGCAGLMRTSPNWAELTLNRLTLREKIAQMMIYRMNMNYKDIPIEKWEEIMNLINSDGIGGIHLWAGDGSSSLVIMNKMQELSKIPILFDADIEKGLKERFPSGTDLPPMMAIAATGNPQNAYDAGRISGSEARAVGIHWNLSPVVDVNNNPENPIINTRSFGEDPDQVSEYAVHYIRGIQESGVLSTAKHFPGHGDTETDSHSSLAKIPSDSSRLWSLELKPFQAVVNSGVDAVMVSHVHAPDYQPEADDPATLSKFWVTDILKEKINFSGTIITDGMGMGGITKNYSDEFALLKAVQAGCDIIIQNYDFQGSINAIEKAVLNGQISEERINESALKMLKMKQKVGLNI</sequence>
<comment type="catalytic activity">
    <reaction evidence="1">
        <text>Hydrolysis of terminal non-reducing N-acetyl-D-hexosamine residues in N-acetyl-beta-D-hexosaminides.</text>
        <dbReference type="EC" id="3.2.1.52"/>
    </reaction>
</comment>
<keyword evidence="5" id="KW-0326">Glycosidase</keyword>
<accession>A0A381YWG3</accession>
<dbReference type="PANTHER" id="PTHR30480">
    <property type="entry name" value="BETA-HEXOSAMINIDASE-RELATED"/>
    <property type="match status" value="1"/>
</dbReference>
<dbReference type="Pfam" id="PF00933">
    <property type="entry name" value="Glyco_hydro_3"/>
    <property type="match status" value="1"/>
</dbReference>
<reference evidence="7" key="1">
    <citation type="submission" date="2018-05" db="EMBL/GenBank/DDBJ databases">
        <authorList>
            <person name="Lanie J.A."/>
            <person name="Ng W.-L."/>
            <person name="Kazmierczak K.M."/>
            <person name="Andrzejewski T.M."/>
            <person name="Davidsen T.M."/>
            <person name="Wayne K.J."/>
            <person name="Tettelin H."/>
            <person name="Glass J.I."/>
            <person name="Rusch D."/>
            <person name="Podicherti R."/>
            <person name="Tsui H.-C.T."/>
            <person name="Winkler M.E."/>
        </authorList>
    </citation>
    <scope>NUCLEOTIDE SEQUENCE</scope>
</reference>
<organism evidence="7">
    <name type="scientific">marine metagenome</name>
    <dbReference type="NCBI Taxonomy" id="408172"/>
    <lineage>
        <taxon>unclassified sequences</taxon>
        <taxon>metagenomes</taxon>
        <taxon>ecological metagenomes</taxon>
    </lineage>
</organism>
<evidence type="ECO:0000259" key="6">
    <source>
        <dbReference type="Pfam" id="PF00933"/>
    </source>
</evidence>
<gene>
    <name evidence="7" type="ORF">METZ01_LOCUS134199</name>
</gene>
<dbReference type="SUPFAM" id="SSF51445">
    <property type="entry name" value="(Trans)glycosidases"/>
    <property type="match status" value="1"/>
</dbReference>
<evidence type="ECO:0000313" key="7">
    <source>
        <dbReference type="EMBL" id="SVA81345.1"/>
    </source>
</evidence>
<evidence type="ECO:0000256" key="5">
    <source>
        <dbReference type="ARBA" id="ARBA00023295"/>
    </source>
</evidence>
<protein>
    <recommendedName>
        <fullName evidence="3">beta-N-acetylhexosaminidase</fullName>
        <ecNumber evidence="3">3.2.1.52</ecNumber>
    </recommendedName>
</protein>
<evidence type="ECO:0000256" key="4">
    <source>
        <dbReference type="ARBA" id="ARBA00022801"/>
    </source>
</evidence>
<evidence type="ECO:0000256" key="3">
    <source>
        <dbReference type="ARBA" id="ARBA00012663"/>
    </source>
</evidence>
<dbReference type="PROSITE" id="PS51257">
    <property type="entry name" value="PROKAR_LIPOPROTEIN"/>
    <property type="match status" value="1"/>
</dbReference>
<dbReference type="EC" id="3.2.1.52" evidence="3"/>
<name>A0A381YWG3_9ZZZZ</name>
<dbReference type="AlphaFoldDB" id="A0A381YWG3"/>
<dbReference type="InterPro" id="IPR036962">
    <property type="entry name" value="Glyco_hydro_3_N_sf"/>
</dbReference>
<evidence type="ECO:0000256" key="1">
    <source>
        <dbReference type="ARBA" id="ARBA00001231"/>
    </source>
</evidence>
<dbReference type="EMBL" id="UINC01019234">
    <property type="protein sequence ID" value="SVA81345.1"/>
    <property type="molecule type" value="Genomic_DNA"/>
</dbReference>
<dbReference type="GO" id="GO:0004563">
    <property type="term" value="F:beta-N-acetylhexosaminidase activity"/>
    <property type="evidence" value="ECO:0007669"/>
    <property type="project" value="UniProtKB-EC"/>
</dbReference>
<evidence type="ECO:0000256" key="2">
    <source>
        <dbReference type="ARBA" id="ARBA00005336"/>
    </source>
</evidence>
<dbReference type="GO" id="GO:0009254">
    <property type="term" value="P:peptidoglycan turnover"/>
    <property type="evidence" value="ECO:0007669"/>
    <property type="project" value="TreeGrafter"/>
</dbReference>